<accession>A0A2H4NRS7</accession>
<feature type="domain" description="Homing endonuclease LAGLIDADG" evidence="2">
    <location>
        <begin position="158"/>
        <end position="257"/>
    </location>
</feature>
<dbReference type="SUPFAM" id="SSF55608">
    <property type="entry name" value="Homing endonucleases"/>
    <property type="match status" value="2"/>
</dbReference>
<keyword evidence="3" id="KW-0540">Nuclease</keyword>
<dbReference type="FunFam" id="3.10.28.10:FF:000010">
    <property type="entry name" value="LAGLIDADG homing endonuclease I-LtrII"/>
    <property type="match status" value="1"/>
</dbReference>
<evidence type="ECO:0000259" key="2">
    <source>
        <dbReference type="Pfam" id="PF00961"/>
    </source>
</evidence>
<dbReference type="InterPro" id="IPR027434">
    <property type="entry name" value="Homing_endonucl"/>
</dbReference>
<dbReference type="InterPro" id="IPR000568">
    <property type="entry name" value="ATP_synth_F0_asu"/>
</dbReference>
<keyword evidence="3" id="KW-0255">Endonuclease</keyword>
<dbReference type="RefSeq" id="YP_009445539.1">
    <property type="nucleotide sequence ID" value="NC_036417.1"/>
</dbReference>
<dbReference type="GO" id="GO:0015986">
    <property type="term" value="P:proton motive force-driven ATP synthesis"/>
    <property type="evidence" value="ECO:0007669"/>
    <property type="project" value="InterPro"/>
</dbReference>
<dbReference type="AlphaFoldDB" id="A0A2H4NRS7"/>
<dbReference type="PANTHER" id="PTHR36181:SF4">
    <property type="entry name" value="LAGLIDADG ENDONUCLEASE"/>
    <property type="match status" value="1"/>
</dbReference>
<dbReference type="GO" id="GO:0015078">
    <property type="term" value="F:proton transmembrane transporter activity"/>
    <property type="evidence" value="ECO:0007669"/>
    <property type="project" value="InterPro"/>
</dbReference>
<name>A0A2H4NRS7_9PLEO</name>
<keyword evidence="3" id="KW-0378">Hydrolase</keyword>
<feature type="transmembrane region" description="Helical" evidence="1">
    <location>
        <begin position="6"/>
        <end position="23"/>
    </location>
</feature>
<keyword evidence="1" id="KW-0472">Membrane</keyword>
<geneLocation type="mitochondrion" evidence="3"/>
<dbReference type="GO" id="GO:0005739">
    <property type="term" value="C:mitochondrion"/>
    <property type="evidence" value="ECO:0007669"/>
    <property type="project" value="UniProtKB-ARBA"/>
</dbReference>
<dbReference type="InterPro" id="IPR051289">
    <property type="entry name" value="LAGLIDADG_Endonuclease"/>
</dbReference>
<dbReference type="GO" id="GO:0045259">
    <property type="term" value="C:proton-transporting ATP synthase complex"/>
    <property type="evidence" value="ECO:0007669"/>
    <property type="project" value="InterPro"/>
</dbReference>
<feature type="transmembrane region" description="Helical" evidence="1">
    <location>
        <begin position="60"/>
        <end position="80"/>
    </location>
</feature>
<evidence type="ECO:0000256" key="1">
    <source>
        <dbReference type="SAM" id="Phobius"/>
    </source>
</evidence>
<sequence length="449" mass="51392">MTNIGLYMTIAAFIAFYFSILATNHSKITPNKWSLSQETLYATIHSIVVNQINNKNGQAYFPFMYTLFIFILINNLIGMVREQYLYNSINNNNDFKIISQRCKRDNGFKLNSVSLITSNWKVPNKKAARVRVNLYSTLSDNNHLNKDSSSLVINPHYLTGFIDGEGCFNISILKNNELSTGWQIIPTFQISLHAKDKELLELIQKSLGVGRIYKHGPDSFYYRIFGLNNLSVIIKHLDSFPLLTQKQADYILFKQVVELMNIGEHLTQPGILKIINLKASINRGLPDKLKEEWLNITPANRPTVLSSPIKDKQWLVGFVEGEGSFQIVTQKIKDKIIVSLRFTLTQHIRDNILMKSLVEYLGCGRYITTANRKEVYFTVSNKKDINNIIIPLFQKYPLLGSKQQDLLDFVKVSELLKSKAHLTEKGLELINAIKSDRAIRIKNPSKNEK</sequence>
<dbReference type="GeneID" id="35116750"/>
<dbReference type="EMBL" id="MF784482">
    <property type="protein sequence ID" value="ATV95703.1"/>
    <property type="molecule type" value="Genomic_DNA"/>
</dbReference>
<proteinExistence type="predicted"/>
<gene>
    <name evidence="3" type="primary">orf369</name>
</gene>
<reference evidence="3" key="1">
    <citation type="submission" date="2017-08" db="EMBL/GenBank/DDBJ databases">
        <title>The genome sequence of Bipolaris cookei reveals mechanisms of pathogenesis underlying target leaf spot of sorghum.</title>
        <authorList>
            <person name="Zaccaron A.Z."/>
            <person name="Bluhm B.H."/>
        </authorList>
    </citation>
    <scope>NUCLEOTIDE SEQUENCE</scope>
    <source>
        <strain evidence="3">LSLP18</strain>
    </source>
</reference>
<keyword evidence="3" id="KW-0496">Mitochondrion</keyword>
<keyword evidence="1" id="KW-0812">Transmembrane</keyword>
<protein>
    <submittedName>
        <fullName evidence="3">LAGLIDADG endonuclease</fullName>
    </submittedName>
</protein>
<evidence type="ECO:0000313" key="3">
    <source>
        <dbReference type="EMBL" id="ATV95703.1"/>
    </source>
</evidence>
<dbReference type="Gene3D" id="3.10.28.10">
    <property type="entry name" value="Homing endonucleases"/>
    <property type="match status" value="2"/>
</dbReference>
<keyword evidence="1" id="KW-1133">Transmembrane helix</keyword>
<feature type="domain" description="Homing endonuclease LAGLIDADG" evidence="2">
    <location>
        <begin position="315"/>
        <end position="412"/>
    </location>
</feature>
<dbReference type="Pfam" id="PF00119">
    <property type="entry name" value="ATP-synt_A"/>
    <property type="match status" value="1"/>
</dbReference>
<organism evidence="3">
    <name type="scientific">Bipolaris cookei</name>
    <dbReference type="NCBI Taxonomy" id="74410"/>
    <lineage>
        <taxon>Eukaryota</taxon>
        <taxon>Fungi</taxon>
        <taxon>Dikarya</taxon>
        <taxon>Ascomycota</taxon>
        <taxon>Pezizomycotina</taxon>
        <taxon>Dothideomycetes</taxon>
        <taxon>Pleosporomycetidae</taxon>
        <taxon>Pleosporales</taxon>
        <taxon>Pleosporineae</taxon>
        <taxon>Pleosporaceae</taxon>
        <taxon>Bipolaris</taxon>
    </lineage>
</organism>
<dbReference type="Pfam" id="PF00961">
    <property type="entry name" value="LAGLIDADG_1"/>
    <property type="match status" value="2"/>
</dbReference>
<dbReference type="InterPro" id="IPR004860">
    <property type="entry name" value="LAGLIDADG_dom"/>
</dbReference>
<dbReference type="GO" id="GO:0004519">
    <property type="term" value="F:endonuclease activity"/>
    <property type="evidence" value="ECO:0007669"/>
    <property type="project" value="UniProtKB-KW"/>
</dbReference>
<dbReference type="PANTHER" id="PTHR36181">
    <property type="entry name" value="INTRON-ENCODED ENDONUCLEASE AI3-RELATED"/>
    <property type="match status" value="1"/>
</dbReference>